<dbReference type="InterPro" id="IPR015424">
    <property type="entry name" value="PyrdxlP-dep_Trfase"/>
</dbReference>
<dbReference type="GO" id="GO:0003992">
    <property type="term" value="F:N2-acetyl-L-ornithine:2-oxoglutarate 5-aminotransferase activity"/>
    <property type="evidence" value="ECO:0007669"/>
    <property type="project" value="UniProtKB-UniRule"/>
</dbReference>
<dbReference type="PANTHER" id="PTHR11986:SF79">
    <property type="entry name" value="ACETYLORNITHINE AMINOTRANSFERASE, MITOCHONDRIAL"/>
    <property type="match status" value="1"/>
</dbReference>
<dbReference type="GO" id="GO:0006526">
    <property type="term" value="P:L-arginine biosynthetic process"/>
    <property type="evidence" value="ECO:0007669"/>
    <property type="project" value="UniProtKB-UniRule"/>
</dbReference>
<dbReference type="InterPro" id="IPR049704">
    <property type="entry name" value="Aminotrans_3_PPA_site"/>
</dbReference>
<evidence type="ECO:0000256" key="6">
    <source>
        <dbReference type="ARBA" id="ARBA00022898"/>
    </source>
</evidence>
<dbReference type="GO" id="GO:0005737">
    <property type="term" value="C:cytoplasm"/>
    <property type="evidence" value="ECO:0007669"/>
    <property type="project" value="UniProtKB-SubCell"/>
</dbReference>
<dbReference type="FunFam" id="3.40.640.10:FF:000004">
    <property type="entry name" value="Acetylornithine aminotransferase"/>
    <property type="match status" value="1"/>
</dbReference>
<dbReference type="InterPro" id="IPR015421">
    <property type="entry name" value="PyrdxlP-dep_Trfase_major"/>
</dbReference>
<dbReference type="NCBIfam" id="NF002325">
    <property type="entry name" value="PRK01278.1"/>
    <property type="match status" value="1"/>
</dbReference>
<dbReference type="GO" id="GO:0045303">
    <property type="term" value="F:diaminobutyrate-2-oxoglutarate transaminase activity"/>
    <property type="evidence" value="ECO:0007669"/>
    <property type="project" value="UniProtKB-EC"/>
</dbReference>
<dbReference type="PIRSF" id="PIRSF000521">
    <property type="entry name" value="Transaminase_4ab_Lys_Orn"/>
    <property type="match status" value="1"/>
</dbReference>
<evidence type="ECO:0000256" key="2">
    <source>
        <dbReference type="ARBA" id="ARBA00022571"/>
    </source>
</evidence>
<evidence type="ECO:0000313" key="9">
    <source>
        <dbReference type="EMBL" id="EKB30896.1"/>
    </source>
</evidence>
<dbReference type="eggNOG" id="COG4992">
    <property type="taxonomic scope" value="Bacteria"/>
</dbReference>
<evidence type="ECO:0000256" key="7">
    <source>
        <dbReference type="ARBA" id="ARBA00049111"/>
    </source>
</evidence>
<feature type="binding site" evidence="8">
    <location>
        <begin position="103"/>
        <end position="104"/>
    </location>
    <ligand>
        <name>pyridoxal 5'-phosphate</name>
        <dbReference type="ChEBI" id="CHEBI:597326"/>
    </ligand>
</feature>
<keyword evidence="8" id="KW-0963">Cytoplasm</keyword>
<dbReference type="Proteomes" id="UP000005835">
    <property type="component" value="Unassembled WGS sequence"/>
</dbReference>
<keyword evidence="4 8" id="KW-0028">Amino-acid biosynthesis</keyword>
<dbReference type="HOGENOM" id="CLU_016922_10_1_4"/>
<keyword evidence="5 8" id="KW-0808">Transferase</keyword>
<keyword evidence="10" id="KW-1185">Reference proteome</keyword>
<evidence type="ECO:0000256" key="8">
    <source>
        <dbReference type="HAMAP-Rule" id="MF_01107"/>
    </source>
</evidence>
<dbReference type="PATRIC" id="fig|742823.3.peg.1579"/>
<dbReference type="GO" id="GO:0030170">
    <property type="term" value="F:pyridoxal phosphate binding"/>
    <property type="evidence" value="ECO:0007669"/>
    <property type="project" value="InterPro"/>
</dbReference>
<accession>K1JL07</accession>
<dbReference type="HAMAP" id="MF_01107">
    <property type="entry name" value="ArgD_aminotrans_3"/>
    <property type="match status" value="1"/>
</dbReference>
<dbReference type="InterPro" id="IPR015422">
    <property type="entry name" value="PyrdxlP-dep_Trfase_small"/>
</dbReference>
<dbReference type="UniPathway" id="UPA00068">
    <property type="reaction ID" value="UER00109"/>
</dbReference>
<dbReference type="EC" id="2.6.1.11" evidence="8"/>
<evidence type="ECO:0000313" key="10">
    <source>
        <dbReference type="Proteomes" id="UP000005835"/>
    </source>
</evidence>
<reference evidence="9 10" key="1">
    <citation type="submission" date="2012-05" db="EMBL/GenBank/DDBJ databases">
        <title>The Genome Sequence of Sutterella wadsworthensis 2_1_59BFAA.</title>
        <authorList>
            <consortium name="The Broad Institute Genome Sequencing Platform"/>
            <person name="Earl A."/>
            <person name="Ward D."/>
            <person name="Feldgarden M."/>
            <person name="Gevers D."/>
            <person name="Daigneault M."/>
            <person name="Strauss J."/>
            <person name="Allen-Vercoe E."/>
            <person name="Walker B."/>
            <person name="Young S.K."/>
            <person name="Zeng Q."/>
            <person name="Gargeya S."/>
            <person name="Fitzgerald M."/>
            <person name="Haas B."/>
            <person name="Abouelleil A."/>
            <person name="Alvarado L."/>
            <person name="Arachchi H.M."/>
            <person name="Berlin A.M."/>
            <person name="Chapman S.B."/>
            <person name="Goldberg J."/>
            <person name="Griggs A."/>
            <person name="Gujja S."/>
            <person name="Hansen M."/>
            <person name="Howarth C."/>
            <person name="Imamovic A."/>
            <person name="Larimer J."/>
            <person name="McCowen C."/>
            <person name="Montmayeur A."/>
            <person name="Murphy C."/>
            <person name="Neiman D."/>
            <person name="Pearson M."/>
            <person name="Priest M."/>
            <person name="Roberts A."/>
            <person name="Saif S."/>
            <person name="Shea T."/>
            <person name="Sisk P."/>
            <person name="Sykes S."/>
            <person name="Wortman J."/>
            <person name="Nusbaum C."/>
            <person name="Birren B."/>
        </authorList>
    </citation>
    <scope>NUCLEOTIDE SEQUENCE [LARGE SCALE GENOMIC DNA]</scope>
    <source>
        <strain evidence="9 10">2_1_59BFAA</strain>
    </source>
</reference>
<dbReference type="Pfam" id="PF00202">
    <property type="entry name" value="Aminotran_3"/>
    <property type="match status" value="1"/>
</dbReference>
<proteinExistence type="inferred from homology"/>
<evidence type="ECO:0000256" key="3">
    <source>
        <dbReference type="ARBA" id="ARBA00022576"/>
    </source>
</evidence>
<dbReference type="PANTHER" id="PTHR11986">
    <property type="entry name" value="AMINOTRANSFERASE CLASS III"/>
    <property type="match status" value="1"/>
</dbReference>
<keyword evidence="2 8" id="KW-0055">Arginine biosynthesis</keyword>
<feature type="binding site" evidence="8">
    <location>
        <position position="136"/>
    </location>
    <ligand>
        <name>pyridoxal 5'-phosphate</name>
        <dbReference type="ChEBI" id="CHEBI:597326"/>
    </ligand>
</feature>
<evidence type="ECO:0000256" key="1">
    <source>
        <dbReference type="ARBA" id="ARBA00004946"/>
    </source>
</evidence>
<dbReference type="InterPro" id="IPR050103">
    <property type="entry name" value="Class-III_PLP-dep_AT"/>
</dbReference>
<dbReference type="OrthoDB" id="3398487at2"/>
<comment type="subunit">
    <text evidence="8">Homodimer.</text>
</comment>
<feature type="binding site" evidence="8">
    <location>
        <position position="279"/>
    </location>
    <ligand>
        <name>N(2)-acetyl-L-ornithine</name>
        <dbReference type="ChEBI" id="CHEBI:57805"/>
    </ligand>
</feature>
<dbReference type="NCBIfam" id="TIGR00707">
    <property type="entry name" value="argD"/>
    <property type="match status" value="1"/>
</dbReference>
<organism evidence="9 10">
    <name type="scientific">Sutterella wadsworthensis 2_1_59BFAA</name>
    <dbReference type="NCBI Taxonomy" id="742823"/>
    <lineage>
        <taxon>Bacteria</taxon>
        <taxon>Pseudomonadati</taxon>
        <taxon>Pseudomonadota</taxon>
        <taxon>Betaproteobacteria</taxon>
        <taxon>Burkholderiales</taxon>
        <taxon>Sutterellaceae</taxon>
        <taxon>Sutterella</taxon>
    </lineage>
</organism>
<evidence type="ECO:0000256" key="5">
    <source>
        <dbReference type="ARBA" id="ARBA00022679"/>
    </source>
</evidence>
<comment type="similarity">
    <text evidence="8">Belongs to the class-III pyridoxal-phosphate-dependent aminotransferase family. ArgD subfamily.</text>
</comment>
<dbReference type="InterPro" id="IPR004636">
    <property type="entry name" value="AcOrn/SuccOrn_fam"/>
</dbReference>
<dbReference type="CDD" id="cd00610">
    <property type="entry name" value="OAT_like"/>
    <property type="match status" value="1"/>
</dbReference>
<keyword evidence="3 8" id="KW-0032">Aminotransferase</keyword>
<feature type="modified residue" description="N6-(pyridoxal phosphate)lysine" evidence="8">
    <location>
        <position position="251"/>
    </location>
</feature>
<dbReference type="Gene3D" id="3.90.1150.10">
    <property type="entry name" value="Aspartate Aminotransferase, domain 1"/>
    <property type="match status" value="1"/>
</dbReference>
<comment type="pathway">
    <text evidence="8">Amino-acid biosynthesis; L-arginine biosynthesis; N(2)-acetyl-L-ornithine from L-glutamate: step 4/4.</text>
</comment>
<comment type="catalytic activity">
    <reaction evidence="8">
        <text>N(2)-acetyl-L-ornithine + 2-oxoglutarate = N-acetyl-L-glutamate 5-semialdehyde + L-glutamate</text>
        <dbReference type="Rhea" id="RHEA:18049"/>
        <dbReference type="ChEBI" id="CHEBI:16810"/>
        <dbReference type="ChEBI" id="CHEBI:29123"/>
        <dbReference type="ChEBI" id="CHEBI:29985"/>
        <dbReference type="ChEBI" id="CHEBI:57805"/>
        <dbReference type="EC" id="2.6.1.11"/>
    </reaction>
</comment>
<dbReference type="Gene3D" id="3.40.640.10">
    <property type="entry name" value="Type I PLP-dependent aspartate aminotransferase-like (Major domain)"/>
    <property type="match status" value="1"/>
</dbReference>
<dbReference type="GO" id="GO:0042802">
    <property type="term" value="F:identical protein binding"/>
    <property type="evidence" value="ECO:0007669"/>
    <property type="project" value="TreeGrafter"/>
</dbReference>
<dbReference type="SUPFAM" id="SSF53383">
    <property type="entry name" value="PLP-dependent transferases"/>
    <property type="match status" value="1"/>
</dbReference>
<protein>
    <recommendedName>
        <fullName evidence="8">Acetylornithine aminotransferase</fullName>
        <shortName evidence="8">ACOAT</shortName>
        <ecNumber evidence="8">2.6.1.11</ecNumber>
    </recommendedName>
</protein>
<dbReference type="EMBL" id="ADMG01000035">
    <property type="protein sequence ID" value="EKB30896.1"/>
    <property type="molecule type" value="Genomic_DNA"/>
</dbReference>
<gene>
    <name evidence="8" type="primary">argD</name>
    <name evidence="9" type="ORF">HMPREF9465_01586</name>
</gene>
<name>K1JL07_9BURK</name>
<feature type="binding site" evidence="8">
    <location>
        <position position="139"/>
    </location>
    <ligand>
        <name>N(2)-acetyl-L-ornithine</name>
        <dbReference type="ChEBI" id="CHEBI:57805"/>
    </ligand>
</feature>
<dbReference type="InterPro" id="IPR005814">
    <property type="entry name" value="Aminotrans_3"/>
</dbReference>
<dbReference type="RefSeq" id="WP_005435839.1">
    <property type="nucleotide sequence ID" value="NZ_JH815517.1"/>
</dbReference>
<dbReference type="STRING" id="742823.HMPREF9465_01586"/>
<dbReference type="PROSITE" id="PS00600">
    <property type="entry name" value="AA_TRANSFER_CLASS_3"/>
    <property type="match status" value="1"/>
</dbReference>
<feature type="binding site" evidence="8">
    <location>
        <begin position="222"/>
        <end position="225"/>
    </location>
    <ligand>
        <name>pyridoxal 5'-phosphate</name>
        <dbReference type="ChEBI" id="CHEBI:597326"/>
    </ligand>
</feature>
<keyword evidence="6 8" id="KW-0663">Pyridoxal phosphate</keyword>
<comment type="cofactor">
    <cofactor evidence="8">
        <name>pyridoxal 5'-phosphate</name>
        <dbReference type="ChEBI" id="CHEBI:597326"/>
    </cofactor>
    <text evidence="8">Binds 1 pyridoxal phosphate per subunit.</text>
</comment>
<evidence type="ECO:0000256" key="4">
    <source>
        <dbReference type="ARBA" id="ARBA00022605"/>
    </source>
</evidence>
<comment type="catalytic activity">
    <reaction evidence="7">
        <text>L-2,4-diaminobutanoate + 2-oxoglutarate = L-aspartate 4-semialdehyde + L-glutamate</text>
        <dbReference type="Rhea" id="RHEA:11160"/>
        <dbReference type="ChEBI" id="CHEBI:16810"/>
        <dbReference type="ChEBI" id="CHEBI:29985"/>
        <dbReference type="ChEBI" id="CHEBI:58761"/>
        <dbReference type="ChEBI" id="CHEBI:537519"/>
        <dbReference type="EC" id="2.6.1.76"/>
    </reaction>
</comment>
<comment type="pathway">
    <text evidence="1">Amine and polyamine biosynthesis; ectoine biosynthesis; L-ectoine from L-aspartate 4-semialdehyde: step 1/3.</text>
</comment>
<comment type="caution">
    <text evidence="9">The sequence shown here is derived from an EMBL/GenBank/DDBJ whole genome shotgun (WGS) entry which is preliminary data.</text>
</comment>
<sequence length="395" mass="42353">MKDIKTIDSLYHACTYGRAPVVFERGRGARLWDDKGRDYIDFGSGIGVMSLGYANPEWVKAVSEQAAVLPHTSNLFYNEKTAMLAGRLALRTHFERVFLSNSGAEANECLIKTARKWASDTKGEGEHPFVTLVNSFHGRTLTTVTATGQDTFHKFFGPFTPGFRYVPAGDLAALERQLDAEDCSAVLVEIVQGEGGVRALDADYLKAVEALCHEKNVLFCVDEVQTGNGRTGTWFAYEQFGLSPDLVSTAKGLGNGLPIGATLMGSKTAEVLTPGTHGSTFGGNPVACAGALSVLEQIDDAFLEAVKQKGTWLTAELEKIPGVKDVSGLGLMLGFSVEGCKSADIKAKALDNGLVVLTAKDRVRLLPPLAITEEELSDGLLRLAAAIREVQEAAH</sequence>
<dbReference type="AlphaFoldDB" id="K1JL07"/>
<feature type="binding site" evidence="8">
    <location>
        <position position="280"/>
    </location>
    <ligand>
        <name>pyridoxal 5'-phosphate</name>
        <dbReference type="ChEBI" id="CHEBI:597326"/>
    </ligand>
</feature>
<comment type="miscellaneous">
    <text evidence="8">May also have succinyldiaminopimelate aminotransferase activity, thus carrying out the corresponding step in lysine biosynthesis.</text>
</comment>
<comment type="subcellular location">
    <subcellularLocation>
        <location evidence="8">Cytoplasm</location>
    </subcellularLocation>
</comment>